<feature type="region of interest" description="Disordered" evidence="1">
    <location>
        <begin position="1"/>
        <end position="24"/>
    </location>
</feature>
<dbReference type="AlphaFoldDB" id="A0A541BRY9"/>
<evidence type="ECO:0000313" key="3">
    <source>
        <dbReference type="Proteomes" id="UP000316256"/>
    </source>
</evidence>
<reference evidence="2 3" key="1">
    <citation type="submission" date="2019-06" db="EMBL/GenBank/DDBJ databases">
        <title>Rhodococcus spaelei sp. nov., isolated from a cave.</title>
        <authorList>
            <person name="Lee S.D."/>
        </authorList>
    </citation>
    <scope>NUCLEOTIDE SEQUENCE [LARGE SCALE GENOMIC DNA]</scope>
    <source>
        <strain evidence="2 3">C9-5</strain>
    </source>
</reference>
<dbReference type="RefSeq" id="WP_142095188.1">
    <property type="nucleotide sequence ID" value="NZ_VIGH01000001.1"/>
</dbReference>
<keyword evidence="3" id="KW-1185">Reference proteome</keyword>
<organism evidence="2 3">
    <name type="scientific">Rhodococcus spelaei</name>
    <dbReference type="NCBI Taxonomy" id="2546320"/>
    <lineage>
        <taxon>Bacteria</taxon>
        <taxon>Bacillati</taxon>
        <taxon>Actinomycetota</taxon>
        <taxon>Actinomycetes</taxon>
        <taxon>Mycobacteriales</taxon>
        <taxon>Nocardiaceae</taxon>
        <taxon>Rhodococcus</taxon>
    </lineage>
</organism>
<dbReference type="OrthoDB" id="7506349at2"/>
<protein>
    <submittedName>
        <fullName evidence="2">Uncharacterized protein</fullName>
    </submittedName>
</protein>
<evidence type="ECO:0000256" key="1">
    <source>
        <dbReference type="SAM" id="MobiDB-lite"/>
    </source>
</evidence>
<proteinExistence type="predicted"/>
<name>A0A541BRY9_9NOCA</name>
<evidence type="ECO:0000313" key="2">
    <source>
        <dbReference type="EMBL" id="TQF75104.1"/>
    </source>
</evidence>
<gene>
    <name evidence="2" type="ORF">FK531_03390</name>
</gene>
<comment type="caution">
    <text evidence="2">The sequence shown here is derived from an EMBL/GenBank/DDBJ whole genome shotgun (WGS) entry which is preliminary data.</text>
</comment>
<accession>A0A541BRY9</accession>
<sequence length="77" mass="8488">MTKAAERVGAPSMTSSTDPRERTSDAALDIVAALDAMRDSRARDLRVRYALALEMVHDKQIQQALSTSIFSRPIRAV</sequence>
<dbReference type="Proteomes" id="UP000316256">
    <property type="component" value="Unassembled WGS sequence"/>
</dbReference>
<dbReference type="EMBL" id="VIGH01000001">
    <property type="protein sequence ID" value="TQF75104.1"/>
    <property type="molecule type" value="Genomic_DNA"/>
</dbReference>